<dbReference type="Pfam" id="PF14559">
    <property type="entry name" value="TPR_19"/>
    <property type="match status" value="1"/>
</dbReference>
<sequence>MKFPQFTRFFSASILLGSLGALFSLNLFALWQTHPAPAVLGTLTSPWSSTSHETLAHWYWQEGLVDQATRELHIAEQLSVDSTRSSQVLGATSYEALRKQWSSEKQNFVSALSYWQSIEKKYSNYRDAYIMLTVLDYQLGNLNDARAWLARAQTLDPNSPTVQSLTKLLE</sequence>
<evidence type="ECO:0000313" key="2">
    <source>
        <dbReference type="Proteomes" id="UP000177416"/>
    </source>
</evidence>
<dbReference type="InterPro" id="IPR011990">
    <property type="entry name" value="TPR-like_helical_dom_sf"/>
</dbReference>
<organism evidence="1 2">
    <name type="scientific">Candidatus Gottesmanbacteria bacterium RIFCSPHIGHO2_01_FULL_46_14</name>
    <dbReference type="NCBI Taxonomy" id="1798380"/>
    <lineage>
        <taxon>Bacteria</taxon>
        <taxon>Candidatus Gottesmaniibacteriota</taxon>
    </lineage>
</organism>
<dbReference type="Proteomes" id="UP000177416">
    <property type="component" value="Unassembled WGS sequence"/>
</dbReference>
<dbReference type="SUPFAM" id="SSF48452">
    <property type="entry name" value="TPR-like"/>
    <property type="match status" value="1"/>
</dbReference>
<gene>
    <name evidence="1" type="ORF">A2875_01715</name>
</gene>
<dbReference type="AlphaFoldDB" id="A0A1F5ZQF9"/>
<reference evidence="1 2" key="1">
    <citation type="journal article" date="2016" name="Nat. Commun.">
        <title>Thousands of microbial genomes shed light on interconnected biogeochemical processes in an aquifer system.</title>
        <authorList>
            <person name="Anantharaman K."/>
            <person name="Brown C.T."/>
            <person name="Hug L.A."/>
            <person name="Sharon I."/>
            <person name="Castelle C.J."/>
            <person name="Probst A.J."/>
            <person name="Thomas B.C."/>
            <person name="Singh A."/>
            <person name="Wilkins M.J."/>
            <person name="Karaoz U."/>
            <person name="Brodie E.L."/>
            <person name="Williams K.H."/>
            <person name="Hubbard S.S."/>
            <person name="Banfield J.F."/>
        </authorList>
    </citation>
    <scope>NUCLEOTIDE SEQUENCE [LARGE SCALE GENOMIC DNA]</scope>
</reference>
<dbReference type="EMBL" id="MFJJ01000022">
    <property type="protein sequence ID" value="OGG14347.1"/>
    <property type="molecule type" value="Genomic_DNA"/>
</dbReference>
<accession>A0A1F5ZQF9</accession>
<protein>
    <submittedName>
        <fullName evidence="1">Uncharacterized protein</fullName>
    </submittedName>
</protein>
<dbReference type="Gene3D" id="1.25.40.10">
    <property type="entry name" value="Tetratricopeptide repeat domain"/>
    <property type="match status" value="1"/>
</dbReference>
<name>A0A1F5ZQF9_9BACT</name>
<evidence type="ECO:0000313" key="1">
    <source>
        <dbReference type="EMBL" id="OGG14347.1"/>
    </source>
</evidence>
<comment type="caution">
    <text evidence="1">The sequence shown here is derived from an EMBL/GenBank/DDBJ whole genome shotgun (WGS) entry which is preliminary data.</text>
</comment>
<proteinExistence type="predicted"/>